<reference evidence="1" key="1">
    <citation type="submission" date="2014-09" db="EMBL/GenBank/DDBJ databases">
        <authorList>
            <person name="Magalhaes I.L.F."/>
            <person name="Oliveira U."/>
            <person name="Santos F.R."/>
            <person name="Vidigal T.H.D.A."/>
            <person name="Brescovit A.D."/>
            <person name="Santos A.J."/>
        </authorList>
    </citation>
    <scope>NUCLEOTIDE SEQUENCE</scope>
    <source>
        <tissue evidence="1">Shoot tissue taken approximately 20 cm above the soil surface</tissue>
    </source>
</reference>
<organism evidence="1">
    <name type="scientific">Arundo donax</name>
    <name type="common">Giant reed</name>
    <name type="synonym">Donax arundinaceus</name>
    <dbReference type="NCBI Taxonomy" id="35708"/>
    <lineage>
        <taxon>Eukaryota</taxon>
        <taxon>Viridiplantae</taxon>
        <taxon>Streptophyta</taxon>
        <taxon>Embryophyta</taxon>
        <taxon>Tracheophyta</taxon>
        <taxon>Spermatophyta</taxon>
        <taxon>Magnoliopsida</taxon>
        <taxon>Liliopsida</taxon>
        <taxon>Poales</taxon>
        <taxon>Poaceae</taxon>
        <taxon>PACMAD clade</taxon>
        <taxon>Arundinoideae</taxon>
        <taxon>Arundineae</taxon>
        <taxon>Arundo</taxon>
    </lineage>
</organism>
<accession>A0A0A9BJR8</accession>
<reference evidence="1" key="2">
    <citation type="journal article" date="2015" name="Data Brief">
        <title>Shoot transcriptome of the giant reed, Arundo donax.</title>
        <authorList>
            <person name="Barrero R.A."/>
            <person name="Guerrero F.D."/>
            <person name="Moolhuijzen P."/>
            <person name="Goolsby J.A."/>
            <person name="Tidwell J."/>
            <person name="Bellgard S.E."/>
            <person name="Bellgard M.I."/>
        </authorList>
    </citation>
    <scope>NUCLEOTIDE SEQUENCE</scope>
    <source>
        <tissue evidence="1">Shoot tissue taken approximately 20 cm above the soil surface</tissue>
    </source>
</reference>
<name>A0A0A9BJR8_ARUDO</name>
<dbReference type="EMBL" id="GBRH01235482">
    <property type="protein sequence ID" value="JAD62413.1"/>
    <property type="molecule type" value="Transcribed_RNA"/>
</dbReference>
<dbReference type="AlphaFoldDB" id="A0A0A9BJR8"/>
<protein>
    <submittedName>
        <fullName evidence="1">Uncharacterized protein</fullName>
    </submittedName>
</protein>
<proteinExistence type="predicted"/>
<sequence>MVTISQAKRIVNKLLHAFESTYLPRCCLGYGSRLDKLDRCNSYTMLLSNTCFDVVNDFFRDCFTIPNLSNHDKSNLIRRIRN</sequence>
<evidence type="ECO:0000313" key="1">
    <source>
        <dbReference type="EMBL" id="JAD62413.1"/>
    </source>
</evidence>